<dbReference type="AlphaFoldDB" id="A0A328HG16"/>
<gene>
    <name evidence="2" type="ORF">DBZ45_11670</name>
</gene>
<comment type="caution">
    <text evidence="2">The sequence shown here is derived from an EMBL/GenBank/DDBJ whole genome shotgun (WGS) entry which is preliminary data.</text>
</comment>
<evidence type="ECO:0000313" key="3">
    <source>
        <dbReference type="Proteomes" id="UP000249166"/>
    </source>
</evidence>
<name>A0A328HG16_ARTGO</name>
<proteinExistence type="predicted"/>
<accession>A0A328HG16</accession>
<dbReference type="EMBL" id="QLNP01000077">
    <property type="protein sequence ID" value="RAM37084.1"/>
    <property type="molecule type" value="Genomic_DNA"/>
</dbReference>
<evidence type="ECO:0000313" key="2">
    <source>
        <dbReference type="EMBL" id="RAM37084.1"/>
    </source>
</evidence>
<dbReference type="Proteomes" id="UP000249166">
    <property type="component" value="Unassembled WGS sequence"/>
</dbReference>
<sequence>MHLFLRLVELGPRPLVEPVETRDFAPHQPPKLASSLRESGRRGPRLNHRSRINDDGAAHRTFTVRVERRRRPRLILRSCGPGWPA</sequence>
<reference evidence="2 3" key="1">
    <citation type="submission" date="2018-04" db="EMBL/GenBank/DDBJ databases">
        <title>Bacteria isolated from cave deposits of Manipur.</title>
        <authorList>
            <person name="Sahoo D."/>
            <person name="Sarangthem I."/>
            <person name="Nandeibam J."/>
        </authorList>
    </citation>
    <scope>NUCLEOTIDE SEQUENCE [LARGE SCALE GENOMIC DNA]</scope>
    <source>
        <strain evidence="3">mrc11</strain>
    </source>
</reference>
<protein>
    <submittedName>
        <fullName evidence="2">Uncharacterized protein</fullName>
    </submittedName>
</protein>
<feature type="region of interest" description="Disordered" evidence="1">
    <location>
        <begin position="19"/>
        <end position="57"/>
    </location>
</feature>
<organism evidence="2 3">
    <name type="scientific">Arthrobacter globiformis</name>
    <dbReference type="NCBI Taxonomy" id="1665"/>
    <lineage>
        <taxon>Bacteria</taxon>
        <taxon>Bacillati</taxon>
        <taxon>Actinomycetota</taxon>
        <taxon>Actinomycetes</taxon>
        <taxon>Micrococcales</taxon>
        <taxon>Micrococcaceae</taxon>
        <taxon>Arthrobacter</taxon>
    </lineage>
</organism>
<evidence type="ECO:0000256" key="1">
    <source>
        <dbReference type="SAM" id="MobiDB-lite"/>
    </source>
</evidence>